<feature type="transmembrane region" description="Helical" evidence="13">
    <location>
        <begin position="286"/>
        <end position="307"/>
    </location>
</feature>
<keyword evidence="6" id="KW-0050">Antiport</keyword>
<evidence type="ECO:0000256" key="4">
    <source>
        <dbReference type="ARBA" id="ARBA00020268"/>
    </source>
</evidence>
<name>A0A419SK13_9BACL</name>
<evidence type="ECO:0000256" key="11">
    <source>
        <dbReference type="ARBA" id="ARBA00023136"/>
    </source>
</evidence>
<dbReference type="OrthoDB" id="9780160at2"/>
<evidence type="ECO:0000256" key="5">
    <source>
        <dbReference type="ARBA" id="ARBA00022448"/>
    </source>
</evidence>
<comment type="caution">
    <text evidence="14">The sequence shown here is derived from an EMBL/GenBank/DDBJ whole genome shotgun (WGS) entry which is preliminary data.</text>
</comment>
<evidence type="ECO:0000256" key="13">
    <source>
        <dbReference type="SAM" id="Phobius"/>
    </source>
</evidence>
<dbReference type="InterPro" id="IPR050222">
    <property type="entry name" value="MATE_MdtK"/>
</dbReference>
<feature type="transmembrane region" description="Helical" evidence="13">
    <location>
        <begin position="418"/>
        <end position="440"/>
    </location>
</feature>
<keyword evidence="8 13" id="KW-0812">Transmembrane</keyword>
<evidence type="ECO:0000256" key="6">
    <source>
        <dbReference type="ARBA" id="ARBA00022449"/>
    </source>
</evidence>
<dbReference type="Proteomes" id="UP000284219">
    <property type="component" value="Unassembled WGS sequence"/>
</dbReference>
<dbReference type="NCBIfam" id="TIGR00797">
    <property type="entry name" value="matE"/>
    <property type="match status" value="1"/>
</dbReference>
<accession>A0A419SK13</accession>
<evidence type="ECO:0000256" key="1">
    <source>
        <dbReference type="ARBA" id="ARBA00003408"/>
    </source>
</evidence>
<dbReference type="EMBL" id="MCHY01000008">
    <property type="protein sequence ID" value="RKD24374.1"/>
    <property type="molecule type" value="Genomic_DNA"/>
</dbReference>
<dbReference type="PIRSF" id="PIRSF006603">
    <property type="entry name" value="DinF"/>
    <property type="match status" value="1"/>
</dbReference>
<feature type="transmembrane region" description="Helical" evidence="13">
    <location>
        <begin position="194"/>
        <end position="217"/>
    </location>
</feature>
<evidence type="ECO:0000256" key="2">
    <source>
        <dbReference type="ARBA" id="ARBA00004651"/>
    </source>
</evidence>
<dbReference type="RefSeq" id="WP_120189670.1">
    <property type="nucleotide sequence ID" value="NZ_MCHY01000008.1"/>
</dbReference>
<evidence type="ECO:0000313" key="14">
    <source>
        <dbReference type="EMBL" id="RKD24374.1"/>
    </source>
</evidence>
<keyword evidence="9 13" id="KW-1133">Transmembrane helix</keyword>
<dbReference type="InterPro" id="IPR048279">
    <property type="entry name" value="MdtK-like"/>
</dbReference>
<dbReference type="GO" id="GO:0006811">
    <property type="term" value="P:monoatomic ion transport"/>
    <property type="evidence" value="ECO:0007669"/>
    <property type="project" value="UniProtKB-KW"/>
</dbReference>
<dbReference type="PANTHER" id="PTHR43298">
    <property type="entry name" value="MULTIDRUG RESISTANCE PROTEIN NORM-RELATED"/>
    <property type="match status" value="1"/>
</dbReference>
<feature type="transmembrane region" description="Helical" evidence="13">
    <location>
        <begin position="360"/>
        <end position="377"/>
    </location>
</feature>
<evidence type="ECO:0000256" key="8">
    <source>
        <dbReference type="ARBA" id="ARBA00022692"/>
    </source>
</evidence>
<evidence type="ECO:0000256" key="10">
    <source>
        <dbReference type="ARBA" id="ARBA00023065"/>
    </source>
</evidence>
<comment type="subcellular location">
    <subcellularLocation>
        <location evidence="2">Cell membrane</location>
        <topology evidence="2">Multi-pass membrane protein</topology>
    </subcellularLocation>
</comment>
<reference evidence="14 15" key="1">
    <citation type="submission" date="2016-08" db="EMBL/GenBank/DDBJ databases">
        <title>Novel Firmicute Genomes.</title>
        <authorList>
            <person name="Poppleton D.I."/>
            <person name="Gribaldo S."/>
        </authorList>
    </citation>
    <scope>NUCLEOTIDE SEQUENCE [LARGE SCALE GENOMIC DNA]</scope>
    <source>
        <strain evidence="14 15">RAOx-1</strain>
    </source>
</reference>
<keyword evidence="11 13" id="KW-0472">Membrane</keyword>
<dbReference type="AlphaFoldDB" id="A0A419SK13"/>
<evidence type="ECO:0000256" key="3">
    <source>
        <dbReference type="ARBA" id="ARBA00010199"/>
    </source>
</evidence>
<evidence type="ECO:0000313" key="15">
    <source>
        <dbReference type="Proteomes" id="UP000284219"/>
    </source>
</evidence>
<dbReference type="PANTHER" id="PTHR43298:SF2">
    <property type="entry name" value="FMN_FAD EXPORTER YEEO-RELATED"/>
    <property type="match status" value="1"/>
</dbReference>
<sequence>MNQTYSIRQKVKQLSKILLPILITQLSLFGMNFFDTVMSGHSSPVDLAGVAIGSSIWTPIFTGLTGVLIAITPIVAQLIGARQQHKVSYQIFQGILLSIAISALVIVFGVLFLEQGLSLMTLEPKVTQVAFHYLIALSFGLAPILVYTVLRCFIDALGRTEVTMIITLISLPINVALNYIFIFGKFGLPAMGGVGAGIASALTYWCLLFIALGVIYYRQPFAGYQIFRVWHNISFATWFEQLRIGVPIGIAIFFETAIFAAVTLFMSAYSTVTIAGHQAALNFSSLLYMVPMSMSLALTIAVGFEVGGRRYQDARQYSYLGIGMAVCMALFCAVGLTIYRETVASIYTTDPVVLEMTAQFLIYAIFFQLSDGIAAPIQGALRGYKDVNVTSVVAFVSYWVLGLPIGIALAKMTTLGPYGYWIGLISGLAFGAIFLFFRLYRIQKTAVLEQRLIA</sequence>
<comment type="similarity">
    <text evidence="3">Belongs to the multi antimicrobial extrusion (MATE) (TC 2.A.66.1) family.</text>
</comment>
<feature type="transmembrane region" description="Helical" evidence="13">
    <location>
        <begin position="244"/>
        <end position="266"/>
    </location>
</feature>
<comment type="function">
    <text evidence="1">Multidrug efflux pump.</text>
</comment>
<dbReference type="InterPro" id="IPR002528">
    <property type="entry name" value="MATE_fam"/>
</dbReference>
<evidence type="ECO:0000256" key="7">
    <source>
        <dbReference type="ARBA" id="ARBA00022475"/>
    </source>
</evidence>
<keyword evidence="5" id="KW-0813">Transport</keyword>
<feature type="transmembrane region" description="Helical" evidence="13">
    <location>
        <begin position="162"/>
        <end position="182"/>
    </location>
</feature>
<feature type="transmembrane region" description="Helical" evidence="13">
    <location>
        <begin position="54"/>
        <end position="79"/>
    </location>
</feature>
<feature type="transmembrane region" description="Helical" evidence="13">
    <location>
        <begin position="319"/>
        <end position="340"/>
    </location>
</feature>
<dbReference type="GO" id="GO:0005886">
    <property type="term" value="C:plasma membrane"/>
    <property type="evidence" value="ECO:0007669"/>
    <property type="project" value="UniProtKB-SubCell"/>
</dbReference>
<keyword evidence="15" id="KW-1185">Reference proteome</keyword>
<dbReference type="Pfam" id="PF01554">
    <property type="entry name" value="MatE"/>
    <property type="match status" value="2"/>
</dbReference>
<evidence type="ECO:0000256" key="12">
    <source>
        <dbReference type="ARBA" id="ARBA00031636"/>
    </source>
</evidence>
<dbReference type="GO" id="GO:0015297">
    <property type="term" value="F:antiporter activity"/>
    <property type="evidence" value="ECO:0007669"/>
    <property type="project" value="UniProtKB-KW"/>
</dbReference>
<dbReference type="GO" id="GO:0042910">
    <property type="term" value="F:xenobiotic transmembrane transporter activity"/>
    <property type="evidence" value="ECO:0007669"/>
    <property type="project" value="InterPro"/>
</dbReference>
<protein>
    <recommendedName>
        <fullName evidence="4">Probable multidrug resistance protein NorM</fullName>
    </recommendedName>
    <alternativeName>
        <fullName evidence="12">Multidrug-efflux transporter</fullName>
    </alternativeName>
</protein>
<evidence type="ECO:0000256" key="9">
    <source>
        <dbReference type="ARBA" id="ARBA00022989"/>
    </source>
</evidence>
<feature type="transmembrane region" description="Helical" evidence="13">
    <location>
        <begin position="389"/>
        <end position="412"/>
    </location>
</feature>
<feature type="transmembrane region" description="Helical" evidence="13">
    <location>
        <begin position="91"/>
        <end position="111"/>
    </location>
</feature>
<feature type="transmembrane region" description="Helical" evidence="13">
    <location>
        <begin position="17"/>
        <end position="34"/>
    </location>
</feature>
<dbReference type="CDD" id="cd13131">
    <property type="entry name" value="MATE_NorM_like"/>
    <property type="match status" value="1"/>
</dbReference>
<feature type="transmembrane region" description="Helical" evidence="13">
    <location>
        <begin position="131"/>
        <end position="150"/>
    </location>
</feature>
<gene>
    <name evidence="14" type="ORF">BEP19_08240</name>
</gene>
<keyword evidence="10" id="KW-0406">Ion transport</keyword>
<proteinExistence type="inferred from homology"/>
<organism evidence="14 15">
    <name type="scientific">Ammoniphilus oxalaticus</name>
    <dbReference type="NCBI Taxonomy" id="66863"/>
    <lineage>
        <taxon>Bacteria</taxon>
        <taxon>Bacillati</taxon>
        <taxon>Bacillota</taxon>
        <taxon>Bacilli</taxon>
        <taxon>Bacillales</taxon>
        <taxon>Paenibacillaceae</taxon>
        <taxon>Aneurinibacillus group</taxon>
        <taxon>Ammoniphilus</taxon>
    </lineage>
</organism>
<keyword evidence="7" id="KW-1003">Cell membrane</keyword>